<dbReference type="AlphaFoldDB" id="A0A4R3KSQ0"/>
<dbReference type="Gene3D" id="3.20.20.80">
    <property type="entry name" value="Glycosidases"/>
    <property type="match status" value="1"/>
</dbReference>
<organism evidence="2 3">
    <name type="scientific">Anseongella ginsenosidimutans</name>
    <dbReference type="NCBI Taxonomy" id="496056"/>
    <lineage>
        <taxon>Bacteria</taxon>
        <taxon>Pseudomonadati</taxon>
        <taxon>Bacteroidota</taxon>
        <taxon>Sphingobacteriia</taxon>
        <taxon>Sphingobacteriales</taxon>
        <taxon>Sphingobacteriaceae</taxon>
        <taxon>Anseongella</taxon>
    </lineage>
</organism>
<keyword evidence="3" id="KW-1185">Reference proteome</keyword>
<feature type="signal peptide" evidence="1">
    <location>
        <begin position="1"/>
        <end position="20"/>
    </location>
</feature>
<dbReference type="EMBL" id="SMAD01000003">
    <property type="protein sequence ID" value="TCS88246.1"/>
    <property type="molecule type" value="Genomic_DNA"/>
</dbReference>
<name>A0A4R3KSQ0_9SPHI</name>
<evidence type="ECO:0000313" key="2">
    <source>
        <dbReference type="EMBL" id="TCS88246.1"/>
    </source>
</evidence>
<sequence>MSDRIIAVVFLLLATLHLSAAGEKSHKISADTTDTGFRLGISGHPLSAVAYNANSSTVRGINYDTQIRMLKDMRLTVYRMDVYTNPAGKSRNHTMFLEMLAKCRENGITVLPMIYDRCRYDAAPRDAYQEGFTQMAGFARLYGKYLSYFELGNEMELFDKLRVSGDGRSEKNYDMQRVIRAEQYIKGMEEGLKSVMPDAKSMVNTAGFLPVFWMDRMFAAAPTIDICAWHVYPEMLPLYKSRFGIENIHAYLYDRYKRPIWYTETNSRARKDLTAAQNEERSYKWRKAFTSGCLADPNVKAVIYHELLDNPERGGLEHANYEEEHFGFVKFNGYPGKDDKAAFKAWKAMPDRYQNWSYRKAALDLIEFTD</sequence>
<gene>
    <name evidence="2" type="ORF">EDD80_103108</name>
</gene>
<protein>
    <recommendedName>
        <fullName evidence="4">Cellulase (Glycosyl hydrolase family 5)</fullName>
    </recommendedName>
</protein>
<dbReference type="InterPro" id="IPR017853">
    <property type="entry name" value="GH"/>
</dbReference>
<evidence type="ECO:0000256" key="1">
    <source>
        <dbReference type="SAM" id="SignalP"/>
    </source>
</evidence>
<dbReference type="RefSeq" id="WP_132128472.1">
    <property type="nucleotide sequence ID" value="NZ_CP042432.1"/>
</dbReference>
<proteinExistence type="predicted"/>
<accession>A0A4R3KSQ0</accession>
<comment type="caution">
    <text evidence="2">The sequence shown here is derived from an EMBL/GenBank/DDBJ whole genome shotgun (WGS) entry which is preliminary data.</text>
</comment>
<keyword evidence="1" id="KW-0732">Signal</keyword>
<dbReference type="OrthoDB" id="8038234at2"/>
<dbReference type="SUPFAM" id="SSF51445">
    <property type="entry name" value="(Trans)glycosidases"/>
    <property type="match status" value="1"/>
</dbReference>
<evidence type="ECO:0000313" key="3">
    <source>
        <dbReference type="Proteomes" id="UP000295807"/>
    </source>
</evidence>
<evidence type="ECO:0008006" key="4">
    <source>
        <dbReference type="Google" id="ProtNLM"/>
    </source>
</evidence>
<dbReference type="Proteomes" id="UP000295807">
    <property type="component" value="Unassembled WGS sequence"/>
</dbReference>
<reference evidence="2 3" key="1">
    <citation type="submission" date="2019-03" db="EMBL/GenBank/DDBJ databases">
        <title>Genomic Encyclopedia of Type Strains, Phase IV (KMG-IV): sequencing the most valuable type-strain genomes for metagenomic binning, comparative biology and taxonomic classification.</title>
        <authorList>
            <person name="Goeker M."/>
        </authorList>
    </citation>
    <scope>NUCLEOTIDE SEQUENCE [LARGE SCALE GENOMIC DNA]</scope>
    <source>
        <strain evidence="2 3">DSM 21100</strain>
    </source>
</reference>
<feature type="chain" id="PRO_5020817328" description="Cellulase (Glycosyl hydrolase family 5)" evidence="1">
    <location>
        <begin position="21"/>
        <end position="370"/>
    </location>
</feature>